<dbReference type="Pfam" id="PF08241">
    <property type="entry name" value="Methyltransf_11"/>
    <property type="match status" value="1"/>
</dbReference>
<accession>A0A6J4USG1</accession>
<dbReference type="GO" id="GO:0008757">
    <property type="term" value="F:S-adenosylmethionine-dependent methyltransferase activity"/>
    <property type="evidence" value="ECO:0007669"/>
    <property type="project" value="InterPro"/>
</dbReference>
<dbReference type="PANTHER" id="PTHR43591:SF24">
    <property type="entry name" value="2-METHOXY-6-POLYPRENYL-1,4-BENZOQUINOL METHYLASE, MITOCHONDRIAL"/>
    <property type="match status" value="1"/>
</dbReference>
<dbReference type="InterPro" id="IPR029063">
    <property type="entry name" value="SAM-dependent_MTases_sf"/>
</dbReference>
<sequence>MSPRARWGARPVGIDNSPRQLETASRMQERFGIAFPLHLGNAEALPFPDSSFDLAIGEYGASIRCDPYQWIFEAASVLRPGGRLVFLVNGVLAMLCTSPEDTEDILVNACFRRPYFGKHRFEWPNDDSVEFHLGHGDMIRLVRANGFEIENLIELQSPVETGQATPLIAYIPDAWARQWPAEKILGARQRSG</sequence>
<protein>
    <recommendedName>
        <fullName evidence="1">Methyltransferase type 11 domain-containing protein</fullName>
    </recommendedName>
</protein>
<dbReference type="CDD" id="cd02440">
    <property type="entry name" value="AdoMet_MTases"/>
    <property type="match status" value="1"/>
</dbReference>
<dbReference type="InterPro" id="IPR013216">
    <property type="entry name" value="Methyltransf_11"/>
</dbReference>
<dbReference type="AlphaFoldDB" id="A0A6J4USG1"/>
<organism evidence="2">
    <name type="scientific">uncultured Thermomicrobiales bacterium</name>
    <dbReference type="NCBI Taxonomy" id="1645740"/>
    <lineage>
        <taxon>Bacteria</taxon>
        <taxon>Pseudomonadati</taxon>
        <taxon>Thermomicrobiota</taxon>
        <taxon>Thermomicrobia</taxon>
        <taxon>Thermomicrobiales</taxon>
        <taxon>environmental samples</taxon>
    </lineage>
</organism>
<gene>
    <name evidence="2" type="ORF">AVDCRST_MAG43-1627</name>
</gene>
<reference evidence="2" key="1">
    <citation type="submission" date="2020-02" db="EMBL/GenBank/DDBJ databases">
        <authorList>
            <person name="Meier V. D."/>
        </authorList>
    </citation>
    <scope>NUCLEOTIDE SEQUENCE</scope>
    <source>
        <strain evidence="2">AVDCRST_MAG43</strain>
    </source>
</reference>
<dbReference type="SUPFAM" id="SSF53335">
    <property type="entry name" value="S-adenosyl-L-methionine-dependent methyltransferases"/>
    <property type="match status" value="1"/>
</dbReference>
<dbReference type="EMBL" id="CADCWI010000086">
    <property type="protein sequence ID" value="CAA9557915.1"/>
    <property type="molecule type" value="Genomic_DNA"/>
</dbReference>
<feature type="domain" description="Methyltransferase type 11" evidence="1">
    <location>
        <begin position="6"/>
        <end position="86"/>
    </location>
</feature>
<dbReference type="Gene3D" id="3.40.50.150">
    <property type="entry name" value="Vaccinia Virus protein VP39"/>
    <property type="match status" value="1"/>
</dbReference>
<evidence type="ECO:0000259" key="1">
    <source>
        <dbReference type="Pfam" id="PF08241"/>
    </source>
</evidence>
<name>A0A6J4USG1_9BACT</name>
<proteinExistence type="predicted"/>
<dbReference type="PANTHER" id="PTHR43591">
    <property type="entry name" value="METHYLTRANSFERASE"/>
    <property type="match status" value="1"/>
</dbReference>
<evidence type="ECO:0000313" key="2">
    <source>
        <dbReference type="EMBL" id="CAA9557915.1"/>
    </source>
</evidence>